<dbReference type="EMBL" id="KB097635">
    <property type="protein sequence ID" value="ESN93174.1"/>
    <property type="molecule type" value="Genomic_DNA"/>
</dbReference>
<dbReference type="KEGG" id="hro:HELRODRAFT_181287"/>
<organism evidence="2 3">
    <name type="scientific">Helobdella robusta</name>
    <name type="common">Californian leech</name>
    <dbReference type="NCBI Taxonomy" id="6412"/>
    <lineage>
        <taxon>Eukaryota</taxon>
        <taxon>Metazoa</taxon>
        <taxon>Spiralia</taxon>
        <taxon>Lophotrochozoa</taxon>
        <taxon>Annelida</taxon>
        <taxon>Clitellata</taxon>
        <taxon>Hirudinea</taxon>
        <taxon>Rhynchobdellida</taxon>
        <taxon>Glossiphoniidae</taxon>
        <taxon>Helobdella</taxon>
    </lineage>
</organism>
<dbReference type="CTD" id="20208045"/>
<dbReference type="AlphaFoldDB" id="T1FGU6"/>
<dbReference type="InParanoid" id="T1FGU6"/>
<name>T1FGU6_HELRO</name>
<reference evidence="3" key="1">
    <citation type="submission" date="2012-12" db="EMBL/GenBank/DDBJ databases">
        <authorList>
            <person name="Hellsten U."/>
            <person name="Grimwood J."/>
            <person name="Chapman J.A."/>
            <person name="Shapiro H."/>
            <person name="Aerts A."/>
            <person name="Otillar R.P."/>
            <person name="Terry A.Y."/>
            <person name="Boore J.L."/>
            <person name="Simakov O."/>
            <person name="Marletaz F."/>
            <person name="Cho S.-J."/>
            <person name="Edsinger-Gonzales E."/>
            <person name="Havlak P."/>
            <person name="Kuo D.-H."/>
            <person name="Larsson T."/>
            <person name="Lv J."/>
            <person name="Arendt D."/>
            <person name="Savage R."/>
            <person name="Osoegawa K."/>
            <person name="de Jong P."/>
            <person name="Lindberg D.R."/>
            <person name="Seaver E.C."/>
            <person name="Weisblat D.A."/>
            <person name="Putnam N.H."/>
            <person name="Grigoriev I.V."/>
            <person name="Rokhsar D.S."/>
        </authorList>
    </citation>
    <scope>NUCLEOTIDE SEQUENCE</scope>
</reference>
<evidence type="ECO:0000313" key="3">
    <source>
        <dbReference type="Proteomes" id="UP000015101"/>
    </source>
</evidence>
<dbReference type="HOGENOM" id="CLU_1898516_0_0_1"/>
<evidence type="ECO:0000313" key="2">
    <source>
        <dbReference type="EnsemblMetazoa" id="HelroP181287"/>
    </source>
</evidence>
<reference evidence="2" key="3">
    <citation type="submission" date="2015-06" db="UniProtKB">
        <authorList>
            <consortium name="EnsemblMetazoa"/>
        </authorList>
    </citation>
    <scope>IDENTIFICATION</scope>
</reference>
<dbReference type="Proteomes" id="UP000015101">
    <property type="component" value="Unassembled WGS sequence"/>
</dbReference>
<gene>
    <name evidence="2" type="primary">20208045</name>
    <name evidence="1" type="ORF">HELRODRAFT_181287</name>
</gene>
<proteinExistence type="predicted"/>
<sequence length="134" mass="14915">MSNIIEIKLAKIYEAHVCIIYGKDFSKTAFVTVTGQGIYPRIIWCNVDDHRIPQTNNCDACSLERNVNSFGDGKPCTNNLYNGDPSHKDNPLAADSCICFGYKSIQFDSTPVGKMSTKNIYLANTSKLSFSSRF</sequence>
<dbReference type="EnsemblMetazoa" id="HelroT181287">
    <property type="protein sequence ID" value="HelroP181287"/>
    <property type="gene ID" value="HelroG181287"/>
</dbReference>
<evidence type="ECO:0000313" key="1">
    <source>
        <dbReference type="EMBL" id="ESN93174.1"/>
    </source>
</evidence>
<dbReference type="EMBL" id="AMQM01007528">
    <property type="status" value="NOT_ANNOTATED_CDS"/>
    <property type="molecule type" value="Genomic_DNA"/>
</dbReference>
<protein>
    <submittedName>
        <fullName evidence="1 2">Uncharacterized protein</fullName>
    </submittedName>
</protein>
<keyword evidence="3" id="KW-1185">Reference proteome</keyword>
<dbReference type="GeneID" id="20208045"/>
<reference evidence="1 3" key="2">
    <citation type="journal article" date="2013" name="Nature">
        <title>Insights into bilaterian evolution from three spiralian genomes.</title>
        <authorList>
            <person name="Simakov O."/>
            <person name="Marletaz F."/>
            <person name="Cho S.J."/>
            <person name="Edsinger-Gonzales E."/>
            <person name="Havlak P."/>
            <person name="Hellsten U."/>
            <person name="Kuo D.H."/>
            <person name="Larsson T."/>
            <person name="Lv J."/>
            <person name="Arendt D."/>
            <person name="Savage R."/>
            <person name="Osoegawa K."/>
            <person name="de Jong P."/>
            <person name="Grimwood J."/>
            <person name="Chapman J.A."/>
            <person name="Shapiro H."/>
            <person name="Aerts A."/>
            <person name="Otillar R.P."/>
            <person name="Terry A.Y."/>
            <person name="Boore J.L."/>
            <person name="Grigoriev I.V."/>
            <person name="Lindberg D.R."/>
            <person name="Seaver E.C."/>
            <person name="Weisblat D.A."/>
            <person name="Putnam N.H."/>
            <person name="Rokhsar D.S."/>
        </authorList>
    </citation>
    <scope>NUCLEOTIDE SEQUENCE</scope>
</reference>
<dbReference type="RefSeq" id="XP_009028770.1">
    <property type="nucleotide sequence ID" value="XM_009030522.1"/>
</dbReference>
<accession>T1FGU6</accession>